<sequence>MSLEVLKDVKIPKLPRRVKVYEMRDDNWHDCGTGYCTAVIENEMDGYFVVKSETNIEQVLLRSKIVCEDLYQIQQKTLIVWQELDGTDIALSFQEVDGCDEMWYFPGFINWCTRNFLNEVRKTLLATSEVLKPLDLESQIDDHVDEFFSDDVTKQNPSSPVILPAPELSNLVEIDAMILKANQTVFGKESLAKFVLNEVCINYISQLISLLDVCEDLEILNDLHLLCSIMKNIILTNDAAIIEYILRDDIILGVVGILEYDSEFTTYKANYLVDIKNTEIRNKIHQTFRLQYLKDVVLARVIDDLTFSILNTLIFFNQVDIVQHFQHNDEFLKELFGLFKDDSVELKRKFDAVIFINQICNVGKTLQSASRVSLYTTLVANSLFDVVRFALYSESSICIAGAEILMAIIEYDPSLVRSFILDQVNINDKSLLDVLIDLLHYESDLGIKVQIYETIRVLMDPTSISLDSISKFDISLQKSSVSDTDKFLQLFYDKSAKFLFEPILKLDLPTKEIDSISSTLLMYLCELLCFFVKVHSFRSKFFILSTNISCKIASLFTFPEKYIRLASLRYFRTCIGLNDEFYSRHFIKNNLFSPILSAYIEINDRDNLLSSACLEFFDVIRKENMKSI</sequence>
<organism evidence="6">
    <name type="scientific">Pneumocystis jirovecii</name>
    <name type="common">Human pneumocystis pneumonia agent</name>
    <dbReference type="NCBI Taxonomy" id="42068"/>
    <lineage>
        <taxon>Eukaryota</taxon>
        <taxon>Fungi</taxon>
        <taxon>Dikarya</taxon>
        <taxon>Ascomycota</taxon>
        <taxon>Taphrinomycotina</taxon>
        <taxon>Pneumocystomycetes</taxon>
        <taxon>Pneumocystaceae</taxon>
        <taxon>Pneumocystis</taxon>
    </lineage>
</organism>
<dbReference type="FunCoup" id="L0PBY7">
    <property type="interactions" value="505"/>
</dbReference>
<evidence type="ECO:0000313" key="6">
    <source>
        <dbReference type="Proteomes" id="UP000010422"/>
    </source>
</evidence>
<evidence type="ECO:0000313" key="5">
    <source>
        <dbReference type="EMBL" id="CCJ29747.1"/>
    </source>
</evidence>
<comment type="caution">
    <text evidence="5">The sequence shown here is derived from an EMBL/GenBank/DDBJ whole genome shotgun (WGS) entry which is preliminary data.</text>
</comment>
<feature type="domain" description="Serine/threonine-protein phosphatase 4 regulatory subunit 3-like central" evidence="3">
    <location>
        <begin position="173"/>
        <end position="628"/>
    </location>
</feature>
<dbReference type="AlphaFoldDB" id="L0PBY7"/>
<evidence type="ECO:0000256" key="2">
    <source>
        <dbReference type="ARBA" id="ARBA00023242"/>
    </source>
</evidence>
<dbReference type="GO" id="GO:0005654">
    <property type="term" value="C:nucleoplasm"/>
    <property type="evidence" value="ECO:0007669"/>
    <property type="project" value="TreeGrafter"/>
</dbReference>
<evidence type="ECO:0000259" key="3">
    <source>
        <dbReference type="Pfam" id="PF04802"/>
    </source>
</evidence>
<protein>
    <recommendedName>
        <fullName evidence="7">Serine/threonine-protein phosphatase 4 regulatory subunit 3-like central domain-containing protein</fullName>
    </recommendedName>
</protein>
<evidence type="ECO:0000259" key="4">
    <source>
        <dbReference type="Pfam" id="PF22972"/>
    </source>
</evidence>
<comment type="subcellular location">
    <subcellularLocation>
        <location evidence="1">Nucleus</location>
    </subcellularLocation>
</comment>
<dbReference type="Pfam" id="PF22972">
    <property type="entry name" value="EVH1_PP4R3"/>
    <property type="match status" value="1"/>
</dbReference>
<dbReference type="InterPro" id="IPR051137">
    <property type="entry name" value="PP4R3-like"/>
</dbReference>
<dbReference type="InterPro" id="IPR011993">
    <property type="entry name" value="PH-like_dom_sf"/>
</dbReference>
<dbReference type="GO" id="GO:0006974">
    <property type="term" value="P:DNA damage response"/>
    <property type="evidence" value="ECO:0007669"/>
    <property type="project" value="TreeGrafter"/>
</dbReference>
<evidence type="ECO:0008006" key="7">
    <source>
        <dbReference type="Google" id="ProtNLM"/>
    </source>
</evidence>
<feature type="domain" description="PP4R3 EVH1-like" evidence="4">
    <location>
        <begin position="16"/>
        <end position="106"/>
    </location>
</feature>
<dbReference type="EMBL" id="CAKM01000211">
    <property type="protein sequence ID" value="CCJ29747.1"/>
    <property type="molecule type" value="Genomic_DNA"/>
</dbReference>
<proteinExistence type="predicted"/>
<dbReference type="InterPro" id="IPR006887">
    <property type="entry name" value="P4R3-like_central_dom"/>
</dbReference>
<dbReference type="VEuPathDB" id="FungiDB:PNEJI1_001152"/>
<dbReference type="GO" id="GO:0072542">
    <property type="term" value="F:protein phosphatase activator activity"/>
    <property type="evidence" value="ECO:0007669"/>
    <property type="project" value="TreeGrafter"/>
</dbReference>
<keyword evidence="2" id="KW-0539">Nucleus</keyword>
<dbReference type="InParanoid" id="L0PBY7"/>
<evidence type="ECO:0000256" key="1">
    <source>
        <dbReference type="ARBA" id="ARBA00004123"/>
    </source>
</evidence>
<dbReference type="Proteomes" id="UP000010422">
    <property type="component" value="Unassembled WGS sequence"/>
</dbReference>
<reference evidence="5 6" key="1">
    <citation type="journal article" date="2012" name="MBio">
        <title>De novo assembly of the Pneumocystis jirovecii genome from a single bronchoalveolar lavage fluid specimen from a patient.</title>
        <authorList>
            <person name="Cisse O.H."/>
            <person name="Pagni M."/>
            <person name="Hauser P.M."/>
        </authorList>
    </citation>
    <scope>NUCLEOTIDE SEQUENCE [LARGE SCALE GENOMIC DNA]</scope>
    <source>
        <strain evidence="5 6">SE8</strain>
    </source>
</reference>
<dbReference type="Gene3D" id="2.30.29.30">
    <property type="entry name" value="Pleckstrin-homology domain (PH domain)/Phosphotyrosine-binding domain (PTB)"/>
    <property type="match status" value="1"/>
</dbReference>
<dbReference type="PANTHER" id="PTHR23318:SF0">
    <property type="entry name" value="SERINE_THREONINE-PROTEIN PHOSPHATASE 4 REGULATORY SUBUNIT 3"/>
    <property type="match status" value="1"/>
</dbReference>
<dbReference type="STRING" id="1209962.L0PBY7"/>
<dbReference type="Pfam" id="PF04802">
    <property type="entry name" value="PP4R3"/>
    <property type="match status" value="1"/>
</dbReference>
<feature type="non-terminal residue" evidence="5">
    <location>
        <position position="628"/>
    </location>
</feature>
<dbReference type="InterPro" id="IPR055236">
    <property type="entry name" value="EVH1_PP4R3"/>
</dbReference>
<accession>L0PBY7</accession>
<name>L0PBY7_PNEJI</name>
<dbReference type="PANTHER" id="PTHR23318">
    <property type="entry name" value="ATP SYNTHASE GAMMA-RELATED"/>
    <property type="match status" value="1"/>
</dbReference>
<dbReference type="GO" id="GO:0030289">
    <property type="term" value="C:protein phosphatase 4 complex"/>
    <property type="evidence" value="ECO:0007669"/>
    <property type="project" value="TreeGrafter"/>
</dbReference>
<gene>
    <name evidence="5" type="ORF">PNEJI1_001152</name>
</gene>